<protein>
    <submittedName>
        <fullName evidence="1">Uncharacterized protein</fullName>
    </submittedName>
</protein>
<gene>
    <name evidence="1" type="primary">WBGene00282450</name>
</gene>
<accession>A0A8R1V1L0</accession>
<sequence length="128" mass="12573">MNLQQDNLAVYHLPSIAAADAAAGCGGAAGGVCDSALKVQINSLLPSFVGVVGKPEAAYPPAAAAAEVAGGANAEVDEGGERPAGDDCGCCGGAARWSRAQLLQLLLRVLQAAGAAARTTAPAADRYP</sequence>
<name>A0A2A6BM77_PRIPA</name>
<dbReference type="AlphaFoldDB" id="A0A2A6BM77"/>
<keyword evidence="2" id="KW-1185">Reference proteome</keyword>
<dbReference type="EnsemblMetazoa" id="PPA44081.1">
    <property type="protein sequence ID" value="PPA44081.1"/>
    <property type="gene ID" value="WBGene00282450"/>
</dbReference>
<evidence type="ECO:0000313" key="1">
    <source>
        <dbReference type="EnsemblMetazoa" id="PPA44081.1"/>
    </source>
</evidence>
<organism evidence="1 2">
    <name type="scientific">Pristionchus pacificus</name>
    <name type="common">Parasitic nematode worm</name>
    <dbReference type="NCBI Taxonomy" id="54126"/>
    <lineage>
        <taxon>Eukaryota</taxon>
        <taxon>Metazoa</taxon>
        <taxon>Ecdysozoa</taxon>
        <taxon>Nematoda</taxon>
        <taxon>Chromadorea</taxon>
        <taxon>Rhabditida</taxon>
        <taxon>Rhabditina</taxon>
        <taxon>Diplogasteromorpha</taxon>
        <taxon>Diplogasteroidea</taxon>
        <taxon>Neodiplogasteridae</taxon>
        <taxon>Pristionchus</taxon>
    </lineage>
</organism>
<reference evidence="1" key="2">
    <citation type="submission" date="2022-06" db="UniProtKB">
        <authorList>
            <consortium name="EnsemblMetazoa"/>
        </authorList>
    </citation>
    <scope>IDENTIFICATION</scope>
    <source>
        <strain evidence="1">PS312</strain>
    </source>
</reference>
<proteinExistence type="predicted"/>
<accession>A0A2A6BM77</accession>
<dbReference type="Proteomes" id="UP000005239">
    <property type="component" value="Unassembled WGS sequence"/>
</dbReference>
<evidence type="ECO:0000313" key="2">
    <source>
        <dbReference type="Proteomes" id="UP000005239"/>
    </source>
</evidence>
<reference evidence="2" key="1">
    <citation type="journal article" date="2008" name="Nat. Genet.">
        <title>The Pristionchus pacificus genome provides a unique perspective on nematode lifestyle and parasitism.</title>
        <authorList>
            <person name="Dieterich C."/>
            <person name="Clifton S.W."/>
            <person name="Schuster L.N."/>
            <person name="Chinwalla A."/>
            <person name="Delehaunty K."/>
            <person name="Dinkelacker I."/>
            <person name="Fulton L."/>
            <person name="Fulton R."/>
            <person name="Godfrey J."/>
            <person name="Minx P."/>
            <person name="Mitreva M."/>
            <person name="Roeseler W."/>
            <person name="Tian H."/>
            <person name="Witte H."/>
            <person name="Yang S.P."/>
            <person name="Wilson R.K."/>
            <person name="Sommer R.J."/>
        </authorList>
    </citation>
    <scope>NUCLEOTIDE SEQUENCE [LARGE SCALE GENOMIC DNA]</scope>
    <source>
        <strain evidence="2">PS312</strain>
    </source>
</reference>